<dbReference type="EC" id="2.3.1.-" evidence="2"/>
<feature type="domain" description="N-acetyltransferase" evidence="1">
    <location>
        <begin position="1"/>
        <end position="164"/>
    </location>
</feature>
<dbReference type="AlphaFoldDB" id="A0A4P7KZ35"/>
<dbReference type="InterPro" id="IPR000182">
    <property type="entry name" value="GNAT_dom"/>
</dbReference>
<dbReference type="EMBL" id="CP038614">
    <property type="protein sequence ID" value="QBY45615.1"/>
    <property type="molecule type" value="Genomic_DNA"/>
</dbReference>
<dbReference type="PROSITE" id="PS51186">
    <property type="entry name" value="GNAT"/>
    <property type="match status" value="1"/>
</dbReference>
<evidence type="ECO:0000313" key="5">
    <source>
        <dbReference type="Proteomes" id="UP001177592"/>
    </source>
</evidence>
<reference evidence="2 4" key="1">
    <citation type="submission" date="2019-03" db="EMBL/GenBank/DDBJ databases">
        <title>Long-read sequencing reveals hyperdense prophage content in a complex bacterial symbiont genome.</title>
        <authorList>
            <person name="Frost C.L."/>
            <person name="Siozios S."/>
            <person name="Nadal-Jimenez P."/>
            <person name="Brockhurst M.A."/>
            <person name="King K.C."/>
            <person name="Darby A.C."/>
            <person name="Hurst G.D.D."/>
        </authorList>
    </citation>
    <scope>NUCLEOTIDE SEQUENCE [LARGE SCALE GENOMIC DNA]</scope>
    <source>
        <strain evidence="2 4">FIN</strain>
        <plasmid evidence="2">pArsFIN2</plasmid>
        <plasmid evidence="4">parsfin2</plasmid>
    </source>
</reference>
<keyword evidence="2" id="KW-0808">Transferase</keyword>
<dbReference type="Gene3D" id="3.40.630.30">
    <property type="match status" value="1"/>
</dbReference>
<dbReference type="Proteomes" id="UP000295134">
    <property type="component" value="Plasmid pArsFIN2"/>
</dbReference>
<protein>
    <submittedName>
        <fullName evidence="2">Acetyltransferase</fullName>
        <ecNumber evidence="2">2.3.1.-</ecNumber>
    </submittedName>
    <submittedName>
        <fullName evidence="3">GNAT family protein</fullName>
        <ecNumber evidence="3">2.-.-.-</ecNumber>
    </submittedName>
</protein>
<dbReference type="PANTHER" id="PTHR43415:SF5">
    <property type="entry name" value="ACETYLTRANSFERASE"/>
    <property type="match status" value="1"/>
</dbReference>
<dbReference type="EMBL" id="CP123524">
    <property type="protein sequence ID" value="WGM07881.1"/>
    <property type="molecule type" value="Genomic_DNA"/>
</dbReference>
<dbReference type="EC" id="2.-.-.-" evidence="3"/>
<name>A0A4P7KZ35_9GAMM</name>
<evidence type="ECO:0000259" key="1">
    <source>
        <dbReference type="PROSITE" id="PS51186"/>
    </source>
</evidence>
<evidence type="ECO:0000313" key="2">
    <source>
        <dbReference type="EMBL" id="QBY45615.1"/>
    </source>
</evidence>
<dbReference type="SUPFAM" id="SSF55729">
    <property type="entry name" value="Acyl-CoA N-acyltransferases (Nat)"/>
    <property type="match status" value="1"/>
</dbReference>
<geneLocation type="plasmid" evidence="2">
    <name>pArsFIN2</name>
</geneLocation>
<evidence type="ECO:0000313" key="4">
    <source>
        <dbReference type="Proteomes" id="UP000295134"/>
    </source>
</evidence>
<dbReference type="KEGG" id="ans:ArsFIN_42260"/>
<proteinExistence type="predicted"/>
<accession>A0A4P7KZ35</accession>
<dbReference type="InterPro" id="IPR016181">
    <property type="entry name" value="Acyl_CoA_acyltransferase"/>
</dbReference>
<reference evidence="3" key="2">
    <citation type="submission" date="2023-04" db="EMBL/GenBank/DDBJ databases">
        <title>Genome dynamics across the evolutionary transition to endosymbiosis.</title>
        <authorList>
            <person name="Siozios S."/>
            <person name="Nadal-Jimenez P."/>
            <person name="Azagi T."/>
            <person name="Sprong H."/>
            <person name="Frost C.L."/>
            <person name="Parratt S.R."/>
            <person name="Taylor G."/>
            <person name="Brettell L."/>
            <person name="Lew K.C."/>
            <person name="Croft L."/>
            <person name="King K.C."/>
            <person name="Brockhurst M.A."/>
            <person name="Hypsa V."/>
            <person name="Novakova E."/>
            <person name="Darby A.C."/>
            <person name="Hurst G.D.D."/>
        </authorList>
    </citation>
    <scope>NUCLEOTIDE SEQUENCE</scope>
    <source>
        <strain evidence="3">ANv_CAN</strain>
        <plasmid evidence="3">paNv_CAN1</plasmid>
    </source>
</reference>
<gene>
    <name evidence="2" type="ORF">ArsFIN_42260</name>
    <name evidence="3" type="ORF">QE258_21655</name>
</gene>
<keyword evidence="5" id="KW-1185">Reference proteome</keyword>
<geneLocation type="plasmid" evidence="4">
    <name>parsfin2</name>
</geneLocation>
<evidence type="ECO:0000313" key="3">
    <source>
        <dbReference type="EMBL" id="WGM07881.1"/>
    </source>
</evidence>
<dbReference type="Pfam" id="PF00583">
    <property type="entry name" value="Acetyltransf_1"/>
    <property type="match status" value="1"/>
</dbReference>
<keyword evidence="2" id="KW-0012">Acyltransferase</keyword>
<sequence length="174" mass="20570">MNIRRFCEKDIDHLCKWFSSNDEVLQWGGIDLAWPLTKSQVIPMLQEANESPPKRWMFIGFQDSIRLAHAQIELDWLHGVALLGRVVINPDYRKKGLAVPFLQKIIDEVFSRLEFQRLELNVYSFNKPAIKTYQRLGFIQEGIRRSAVKATNERWDDIMFSMLRNEYLKINKLN</sequence>
<dbReference type="Proteomes" id="UP001177592">
    <property type="component" value="Plasmid paNv_CAN1"/>
</dbReference>
<organism evidence="2 4">
    <name type="scientific">Arsenophonus nasoniae</name>
    <name type="common">son-killer infecting Nasonia vitripennis</name>
    <dbReference type="NCBI Taxonomy" id="638"/>
    <lineage>
        <taxon>Bacteria</taxon>
        <taxon>Pseudomonadati</taxon>
        <taxon>Pseudomonadota</taxon>
        <taxon>Gammaproteobacteria</taxon>
        <taxon>Enterobacterales</taxon>
        <taxon>Morganellaceae</taxon>
        <taxon>Arsenophonus</taxon>
    </lineage>
</organism>
<dbReference type="PANTHER" id="PTHR43415">
    <property type="entry name" value="SPERMIDINE N(1)-ACETYLTRANSFERASE"/>
    <property type="match status" value="1"/>
</dbReference>
<geneLocation type="plasmid" evidence="3 5">
    <name>paNv_CAN1</name>
</geneLocation>
<keyword evidence="2" id="KW-0614">Plasmid</keyword>
<dbReference type="RefSeq" id="WP_034250206.1">
    <property type="nucleotide sequence ID" value="NZ_CP038614.1"/>
</dbReference>
<dbReference type="GeneID" id="39751973"/>
<dbReference type="GO" id="GO:0016747">
    <property type="term" value="F:acyltransferase activity, transferring groups other than amino-acyl groups"/>
    <property type="evidence" value="ECO:0007669"/>
    <property type="project" value="InterPro"/>
</dbReference>